<dbReference type="Proteomes" id="UP000276103">
    <property type="component" value="Unassembled WGS sequence"/>
</dbReference>
<gene>
    <name evidence="1" type="ORF">DSM107003_50010</name>
</gene>
<dbReference type="AlphaFoldDB" id="A0A3S1BVL1"/>
<sequence>MAGVTLRIDDSQVQAALSRLTGRMENLTPVFKNIGEYMTSSILERFDDEVDFEGNKWAALTAATIARKQKKGKILKILQQDGDLRRTVVYLAGANKVEIGTNRIYGAIHQFGGRAGRGRKVVIRARPFLGVSAADSLEVVSIVEEFLVG</sequence>
<protein>
    <submittedName>
        <fullName evidence="1">Virion morphogenesis protein</fullName>
    </submittedName>
</protein>
<dbReference type="InterPro" id="IPR006522">
    <property type="entry name" value="Phage_virion_morphogenesis"/>
</dbReference>
<proteinExistence type="predicted"/>
<keyword evidence="2" id="KW-1185">Reference proteome</keyword>
<evidence type="ECO:0000313" key="2">
    <source>
        <dbReference type="Proteomes" id="UP000276103"/>
    </source>
</evidence>
<organism evidence="1 2">
    <name type="scientific">Trichormus variabilis SAG 1403-4b</name>
    <dbReference type="NCBI Taxonomy" id="447716"/>
    <lineage>
        <taxon>Bacteria</taxon>
        <taxon>Bacillati</taxon>
        <taxon>Cyanobacteriota</taxon>
        <taxon>Cyanophyceae</taxon>
        <taxon>Nostocales</taxon>
        <taxon>Nostocaceae</taxon>
        <taxon>Trichormus</taxon>
    </lineage>
</organism>
<name>A0A3S1BVL1_ANAVA</name>
<dbReference type="NCBIfam" id="TIGR01635">
    <property type="entry name" value="tail_comp_S"/>
    <property type="match status" value="1"/>
</dbReference>
<reference evidence="1 2" key="1">
    <citation type="journal article" date="2019" name="Genome Biol. Evol.">
        <title>Day and night: Metabolic profiles and evolutionary relationships of six axenic non-marine cyanobacteria.</title>
        <authorList>
            <person name="Will S.E."/>
            <person name="Henke P."/>
            <person name="Boedeker C."/>
            <person name="Huang S."/>
            <person name="Brinkmann H."/>
            <person name="Rohde M."/>
            <person name="Jarek M."/>
            <person name="Friedl T."/>
            <person name="Seufert S."/>
            <person name="Schumacher M."/>
            <person name="Overmann J."/>
            <person name="Neumann-Schaal M."/>
            <person name="Petersen J."/>
        </authorList>
    </citation>
    <scope>NUCLEOTIDE SEQUENCE [LARGE SCALE GENOMIC DNA]</scope>
    <source>
        <strain evidence="1 2">SAG 1403-4b</strain>
    </source>
</reference>
<accession>A0A3S1BVL1</accession>
<evidence type="ECO:0000313" key="1">
    <source>
        <dbReference type="EMBL" id="RUS92518.1"/>
    </source>
</evidence>
<dbReference type="RefSeq" id="WP_127056779.1">
    <property type="nucleotide sequence ID" value="NZ_RSCM01000027.1"/>
</dbReference>
<comment type="caution">
    <text evidence="1">The sequence shown here is derived from an EMBL/GenBank/DDBJ whole genome shotgun (WGS) entry which is preliminary data.</text>
</comment>
<dbReference type="OrthoDB" id="1807756at2"/>
<dbReference type="EMBL" id="RSCM01000027">
    <property type="protein sequence ID" value="RUS92518.1"/>
    <property type="molecule type" value="Genomic_DNA"/>
</dbReference>
<dbReference type="Pfam" id="PF05069">
    <property type="entry name" value="Phage_tail_S"/>
    <property type="match status" value="1"/>
</dbReference>